<comment type="subcellular location">
    <subcellularLocation>
        <location evidence="1">Cell membrane</location>
        <topology evidence="1">Multi-pass membrane protein</topology>
    </subcellularLocation>
</comment>
<dbReference type="RefSeq" id="WP_012169186.1">
    <property type="nucleotide sequence ID" value="NC_009937.1"/>
</dbReference>
<dbReference type="KEGG" id="azc:AZC_0655"/>
<evidence type="ECO:0000256" key="3">
    <source>
        <dbReference type="ARBA" id="ARBA00022475"/>
    </source>
</evidence>
<evidence type="ECO:0000256" key="4">
    <source>
        <dbReference type="ARBA" id="ARBA00022692"/>
    </source>
</evidence>
<reference evidence="9" key="2">
    <citation type="submission" date="2007-04" db="EMBL/GenBank/DDBJ databases">
        <title>Complete genome sequence of the nitrogen-fixing bacterium Azorhizobium caulinodans ORS571.</title>
        <authorList>
            <person name="Lee K.B."/>
            <person name="Backer P.D."/>
            <person name="Aono T."/>
            <person name="Liu C.T."/>
            <person name="Suzuki S."/>
            <person name="Suzuki T."/>
            <person name="Kaneko T."/>
            <person name="Yamada M."/>
            <person name="Tabata S."/>
            <person name="Kupfer D.M."/>
            <person name="Najar F.Z."/>
            <person name="Wiley G.B."/>
            <person name="Roe B."/>
            <person name="Binnewies T."/>
            <person name="Ussery D."/>
            <person name="Vereecke D."/>
            <person name="Gevers D."/>
            <person name="Holsters M."/>
            <person name="Oyaizu H."/>
        </authorList>
    </citation>
    <scope>NUCLEOTIDE SEQUENCE [LARGE SCALE GENOMIC DNA]</scope>
    <source>
        <strain evidence="9">ATCC 43989 / DSM 5975 / JCM 20966 / LMG 6465 / NBRC 14845 / NCIMB 13405 / ORS 571</strain>
    </source>
</reference>
<feature type="transmembrane region" description="Helical" evidence="7">
    <location>
        <begin position="209"/>
        <end position="230"/>
    </location>
</feature>
<evidence type="ECO:0000256" key="5">
    <source>
        <dbReference type="ARBA" id="ARBA00022989"/>
    </source>
</evidence>
<proteinExistence type="inferred from homology"/>
<comment type="similarity">
    <text evidence="2">Belongs to the FliR/MopE/SpaR family.</text>
</comment>
<feature type="transmembrane region" description="Helical" evidence="7">
    <location>
        <begin position="119"/>
        <end position="137"/>
    </location>
</feature>
<dbReference type="PANTHER" id="PTHR30065">
    <property type="entry name" value="FLAGELLAR BIOSYNTHETIC PROTEIN FLIR"/>
    <property type="match status" value="1"/>
</dbReference>
<evidence type="ECO:0000256" key="7">
    <source>
        <dbReference type="SAM" id="Phobius"/>
    </source>
</evidence>
<evidence type="ECO:0000256" key="1">
    <source>
        <dbReference type="ARBA" id="ARBA00004651"/>
    </source>
</evidence>
<dbReference type="InterPro" id="IPR002010">
    <property type="entry name" value="T3SS_IM_R"/>
</dbReference>
<reference evidence="8 9" key="1">
    <citation type="journal article" date="2007" name="Appl. Environ. Microbiol.">
        <title>Rhizobial factors required for stem nodule maturation and maintenance in Sesbania rostrata-Azorhizobium caulinodans ORS571 symbiosis.</title>
        <authorList>
            <person name="Suzuki S."/>
            <person name="Aono T."/>
            <person name="Lee KB."/>
            <person name="Suzuki T."/>
            <person name="Liu CT."/>
            <person name="Miwa H."/>
            <person name="Wakao S."/>
            <person name="Iki T."/>
            <person name="Oyaizu H."/>
        </authorList>
    </citation>
    <scope>NUCLEOTIDE SEQUENCE [LARGE SCALE GENOMIC DNA]</scope>
    <source>
        <strain evidence="9">ATCC 43989 / DSM 5975 / JCM 20966 / LMG 6465 / NBRC 14845 / NCIMB 13405 / ORS 571</strain>
    </source>
</reference>
<keyword evidence="6 7" id="KW-0472">Membrane</keyword>
<evidence type="ECO:0000256" key="2">
    <source>
        <dbReference type="ARBA" id="ARBA00009772"/>
    </source>
</evidence>
<reference evidence="8 9" key="5">
    <citation type="journal article" date="2010" name="Appl. Environ. Microbiol.">
        <title>phrR-like gene praR of Azorhizobium caulinodans ORS571 is essential for symbiosis with Sesbania rostrata and is involved in expression of reb genes.</title>
        <authorList>
            <person name="Akiba N."/>
            <person name="Aono T."/>
            <person name="Toyazaki H."/>
            <person name="Sato S."/>
            <person name="Oyaizu H."/>
        </authorList>
    </citation>
    <scope>NUCLEOTIDE SEQUENCE [LARGE SCALE GENOMIC DNA]</scope>
    <source>
        <strain evidence="9">ATCC 43989 / DSM 5975 / JCM 20966 / LMG 6465 / NBRC 14845 / NCIMB 13405 / ORS 571</strain>
    </source>
</reference>
<feature type="transmembrane region" description="Helical" evidence="7">
    <location>
        <begin position="37"/>
        <end position="54"/>
    </location>
</feature>
<dbReference type="EMBL" id="AP009384">
    <property type="protein sequence ID" value="BAF86653.1"/>
    <property type="molecule type" value="Genomic_DNA"/>
</dbReference>
<dbReference type="PANTHER" id="PTHR30065:SF8">
    <property type="entry name" value="FLAGELLAR BIOSYNTHETIC PROTEIN FLIR"/>
    <property type="match status" value="1"/>
</dbReference>
<dbReference type="GO" id="GO:0006605">
    <property type="term" value="P:protein targeting"/>
    <property type="evidence" value="ECO:0007669"/>
    <property type="project" value="InterPro"/>
</dbReference>
<reference evidence="8 9" key="4">
    <citation type="journal article" date="2009" name="Appl. Environ. Microbiol.">
        <title>Comparative genome-wide transcriptional profiling of Azorhizobium caulinodans ORS571 grown under free-living and symbiotic conditions.</title>
        <authorList>
            <person name="Tsukada S."/>
            <person name="Aono T."/>
            <person name="Akiba N."/>
            <person name="Lee KB."/>
            <person name="Liu CT."/>
            <person name="Toyazaki H."/>
            <person name="Oyaizu H."/>
        </authorList>
    </citation>
    <scope>NUCLEOTIDE SEQUENCE [LARGE SCALE GENOMIC DNA]</scope>
    <source>
        <strain evidence="9">ATCC 43989 / DSM 5975 / JCM 20966 / LMG 6465 / NBRC 14845 / NCIMB 13405 / ORS 571</strain>
    </source>
</reference>
<accession>A8IPM9</accession>
<protein>
    <submittedName>
        <fullName evidence="8">Type III secretion system inner membrane R protein</fullName>
    </submittedName>
</protein>
<dbReference type="NCBIfam" id="NF009416">
    <property type="entry name" value="PRK12780.1"/>
    <property type="match status" value="1"/>
</dbReference>
<evidence type="ECO:0000313" key="8">
    <source>
        <dbReference type="EMBL" id="BAF86653.1"/>
    </source>
</evidence>
<gene>
    <name evidence="8" type="ordered locus">AZC_0655</name>
</gene>
<reference evidence="8 9" key="3">
    <citation type="journal article" date="2008" name="BMC Genomics">
        <title>The genome of the versatile nitrogen fixer Azorhizobium caulinodans ORS571.</title>
        <authorList>
            <person name="Lee KB."/>
            <person name="Backer P.D."/>
            <person name="Aono T."/>
            <person name="Liu CT."/>
            <person name="Suzuki S."/>
            <person name="Suzuki T."/>
            <person name="Kaneko T."/>
            <person name="Yamada M."/>
            <person name="Tabata S."/>
            <person name="Kupfer D.M."/>
            <person name="Najar F.Z."/>
            <person name="Wiley G.B."/>
            <person name="Roe B."/>
            <person name="Binnewies T.T."/>
            <person name="Ussery D.W."/>
            <person name="D'Haeze W."/>
            <person name="Herder J.D."/>
            <person name="Gevers D."/>
            <person name="Vereecke D."/>
            <person name="Holsters M."/>
            <person name="Oyaizu H."/>
        </authorList>
    </citation>
    <scope>NUCLEOTIDE SEQUENCE [LARGE SCALE GENOMIC DNA]</scope>
    <source>
        <strain evidence="9">ATCC 43989 / DSM 5975 / JCM 20966 / LMG 6465 / NBRC 14845 / NCIMB 13405 / ORS 571</strain>
    </source>
</reference>
<sequence>MIPLDVSILSAFLVFCRIGSCIMMMPGLSGYRLPVRVRLLLAVAVSLAILPLMYDDLVNFIRNANSAQLLLSIGTEMATGAIIGTLARIFYLMLQMMLVAIAQFIGLSSPMGLPEDGEVLPSLATLMILAATTMMFLTDQHYEMLRGLIASYRQIPVGVGFGGRGALIQASDQLSAALMIAMRLASPFLIYSLIINFAVGLINKLVPQIPVYFISAPFILLGGLILLYGLSDQMLTAFSAAFNLFLRTG</sequence>
<dbReference type="AlphaFoldDB" id="A8IPM9"/>
<feature type="transmembrane region" description="Helical" evidence="7">
    <location>
        <begin position="90"/>
        <end position="107"/>
    </location>
</feature>
<dbReference type="eggNOG" id="COG1684">
    <property type="taxonomic scope" value="Bacteria"/>
</dbReference>
<organism evidence="8 9">
    <name type="scientific">Azorhizobium caulinodans (strain ATCC 43989 / DSM 5975 / JCM 20966 / LMG 6465 / NBRC 14845 / NCIMB 13405 / ORS 571)</name>
    <dbReference type="NCBI Taxonomy" id="438753"/>
    <lineage>
        <taxon>Bacteria</taxon>
        <taxon>Pseudomonadati</taxon>
        <taxon>Pseudomonadota</taxon>
        <taxon>Alphaproteobacteria</taxon>
        <taxon>Hyphomicrobiales</taxon>
        <taxon>Xanthobacteraceae</taxon>
        <taxon>Azorhizobium</taxon>
    </lineage>
</organism>
<dbReference type="Proteomes" id="UP000000270">
    <property type="component" value="Chromosome"/>
</dbReference>
<keyword evidence="3" id="KW-1003">Cell membrane</keyword>
<dbReference type="Pfam" id="PF01311">
    <property type="entry name" value="Bac_export_1"/>
    <property type="match status" value="1"/>
</dbReference>
<feature type="transmembrane region" description="Helical" evidence="7">
    <location>
        <begin position="184"/>
        <end position="203"/>
    </location>
</feature>
<keyword evidence="4 7" id="KW-0812">Transmembrane</keyword>
<dbReference type="PRINTS" id="PR00953">
    <property type="entry name" value="TYPE3IMRPROT"/>
</dbReference>
<keyword evidence="9" id="KW-1185">Reference proteome</keyword>
<name>A8IPM9_AZOC5</name>
<evidence type="ECO:0000256" key="6">
    <source>
        <dbReference type="ARBA" id="ARBA00023136"/>
    </source>
</evidence>
<evidence type="ECO:0000313" key="9">
    <source>
        <dbReference type="Proteomes" id="UP000000270"/>
    </source>
</evidence>
<feature type="transmembrane region" description="Helical" evidence="7">
    <location>
        <begin position="6"/>
        <end position="25"/>
    </location>
</feature>
<keyword evidence="5 7" id="KW-1133">Transmembrane helix</keyword>
<dbReference type="STRING" id="438753.AZC_0655"/>
<reference evidence="8 9" key="6">
    <citation type="journal article" date="2011" name="Appl. Environ. Microbiol.">
        <title>Involvement of the azorhizobial chromosome partition gene (parA) in the onset of bacteroid differentiation during Sesbania rostrata stem nodule development.</title>
        <authorList>
            <person name="Liu CT."/>
            <person name="Lee KB."/>
            <person name="Wang YS."/>
            <person name="Peng MH."/>
            <person name="Lee KT."/>
            <person name="Suzuki S."/>
            <person name="Suzuki T."/>
            <person name="Oyaizu H."/>
        </authorList>
    </citation>
    <scope>NUCLEOTIDE SEQUENCE [LARGE SCALE GENOMIC DNA]</scope>
    <source>
        <strain evidence="9">ATCC 43989 / DSM 5975 / JCM 20966 / LMG 6465 / NBRC 14845 / NCIMB 13405 / ORS 571</strain>
    </source>
</reference>
<dbReference type="GO" id="GO:0005886">
    <property type="term" value="C:plasma membrane"/>
    <property type="evidence" value="ECO:0007669"/>
    <property type="project" value="UniProtKB-SubCell"/>
</dbReference>
<dbReference type="HOGENOM" id="CLU_063626_3_1_5"/>